<dbReference type="GO" id="GO:0004672">
    <property type="term" value="F:protein kinase activity"/>
    <property type="evidence" value="ECO:0007669"/>
    <property type="project" value="InterPro"/>
</dbReference>
<feature type="binding site" evidence="3">
    <location>
        <position position="33"/>
    </location>
    <ligand>
        <name>ATP</name>
        <dbReference type="ChEBI" id="CHEBI:30616"/>
    </ligand>
</feature>
<dbReference type="OrthoDB" id="2158884at2759"/>
<dbReference type="InterPro" id="IPR011009">
    <property type="entry name" value="Kinase-like_dom_sf"/>
</dbReference>
<feature type="compositionally biased region" description="Low complexity" evidence="4">
    <location>
        <begin position="183"/>
        <end position="197"/>
    </location>
</feature>
<feature type="region of interest" description="Disordered" evidence="4">
    <location>
        <begin position="890"/>
        <end position="926"/>
    </location>
</feature>
<feature type="region of interest" description="Disordered" evidence="4">
    <location>
        <begin position="183"/>
        <end position="205"/>
    </location>
</feature>
<dbReference type="RefSeq" id="XP_009497855.1">
    <property type="nucleotide sequence ID" value="XM_009499580.1"/>
</dbReference>
<keyword evidence="2 3" id="KW-0067">ATP-binding</keyword>
<dbReference type="Gene3D" id="1.10.510.10">
    <property type="entry name" value="Transferase(Phosphotransferase) domain 1"/>
    <property type="match status" value="1"/>
</dbReference>
<feature type="compositionally biased region" description="Pro residues" evidence="4">
    <location>
        <begin position="562"/>
        <end position="573"/>
    </location>
</feature>
<dbReference type="PANTHER" id="PTHR24055">
    <property type="entry name" value="MITOGEN-ACTIVATED PROTEIN KINASE"/>
    <property type="match status" value="1"/>
</dbReference>
<dbReference type="OMA" id="FRSWDEC"/>
<dbReference type="SUPFAM" id="SSF56112">
    <property type="entry name" value="Protein kinase-like (PK-like)"/>
    <property type="match status" value="1"/>
</dbReference>
<dbReference type="GO" id="GO:0005524">
    <property type="term" value="F:ATP binding"/>
    <property type="evidence" value="ECO:0007669"/>
    <property type="project" value="UniProtKB-UniRule"/>
</dbReference>
<dbReference type="eggNOG" id="KOG0661">
    <property type="taxonomic scope" value="Eukaryota"/>
</dbReference>
<feature type="compositionally biased region" description="Low complexity" evidence="4">
    <location>
        <begin position="729"/>
        <end position="746"/>
    </location>
</feature>
<accession>A0A058Z0L0</accession>
<feature type="compositionally biased region" description="Gly residues" evidence="4">
    <location>
        <begin position="747"/>
        <end position="767"/>
    </location>
</feature>
<dbReference type="InterPro" id="IPR017441">
    <property type="entry name" value="Protein_kinase_ATP_BS"/>
</dbReference>
<dbReference type="SMART" id="SM00220">
    <property type="entry name" value="S_TKc"/>
    <property type="match status" value="1"/>
</dbReference>
<feature type="compositionally biased region" description="Low complexity" evidence="4">
    <location>
        <begin position="905"/>
        <end position="926"/>
    </location>
</feature>
<feature type="compositionally biased region" description="Basic residues" evidence="4">
    <location>
        <begin position="890"/>
        <end position="900"/>
    </location>
</feature>
<feature type="domain" description="Protein kinase" evidence="5">
    <location>
        <begin position="4"/>
        <end position="424"/>
    </location>
</feature>
<dbReference type="EMBL" id="KB932214">
    <property type="protein sequence ID" value="KCV67671.1"/>
    <property type="molecule type" value="Genomic_DNA"/>
</dbReference>
<dbReference type="STRING" id="691883.A0A058Z0L0"/>
<dbReference type="InterPro" id="IPR000719">
    <property type="entry name" value="Prot_kinase_dom"/>
</dbReference>
<keyword evidence="1 3" id="KW-0547">Nucleotide-binding</keyword>
<dbReference type="Gene3D" id="3.30.200.20">
    <property type="entry name" value="Phosphorylase Kinase, domain 1"/>
    <property type="match status" value="1"/>
</dbReference>
<evidence type="ECO:0000256" key="1">
    <source>
        <dbReference type="ARBA" id="ARBA00022741"/>
    </source>
</evidence>
<keyword evidence="6" id="KW-0418">Kinase</keyword>
<feature type="region of interest" description="Disordered" evidence="4">
    <location>
        <begin position="670"/>
        <end position="779"/>
    </location>
</feature>
<dbReference type="PROSITE" id="PS50011">
    <property type="entry name" value="PROTEIN_KINASE_DOM"/>
    <property type="match status" value="1"/>
</dbReference>
<feature type="region of interest" description="Disordered" evidence="4">
    <location>
        <begin position="630"/>
        <end position="650"/>
    </location>
</feature>
<organism evidence="6">
    <name type="scientific">Fonticula alba</name>
    <name type="common">Slime mold</name>
    <dbReference type="NCBI Taxonomy" id="691883"/>
    <lineage>
        <taxon>Eukaryota</taxon>
        <taxon>Rotosphaerida</taxon>
        <taxon>Fonticulaceae</taxon>
        <taxon>Fonticula</taxon>
    </lineage>
</organism>
<name>A0A058Z0L0_FONAL</name>
<dbReference type="Proteomes" id="UP000030693">
    <property type="component" value="Unassembled WGS sequence"/>
</dbReference>
<dbReference type="GeneID" id="20530506"/>
<reference evidence="6" key="1">
    <citation type="submission" date="2013-04" db="EMBL/GenBank/DDBJ databases">
        <title>The Genome Sequence of Fonticula alba ATCC 38817.</title>
        <authorList>
            <consortium name="The Broad Institute Genomics Platform"/>
            <person name="Russ C."/>
            <person name="Cuomo C."/>
            <person name="Burger G."/>
            <person name="Gray M.W."/>
            <person name="Holland P.W.H."/>
            <person name="King N."/>
            <person name="Lang F.B.F."/>
            <person name="Roger A.J."/>
            <person name="Ruiz-Trillo I."/>
            <person name="Brown M."/>
            <person name="Walker B."/>
            <person name="Young S."/>
            <person name="Zeng Q."/>
            <person name="Gargeya S."/>
            <person name="Fitzgerald M."/>
            <person name="Haas B."/>
            <person name="Abouelleil A."/>
            <person name="Allen A.W."/>
            <person name="Alvarado L."/>
            <person name="Arachchi H.M."/>
            <person name="Berlin A.M."/>
            <person name="Chapman S.B."/>
            <person name="Gainer-Dewar J."/>
            <person name="Goldberg J."/>
            <person name="Griggs A."/>
            <person name="Gujja S."/>
            <person name="Hansen M."/>
            <person name="Howarth C."/>
            <person name="Imamovic A."/>
            <person name="Ireland A."/>
            <person name="Larimer J."/>
            <person name="McCowan C."/>
            <person name="Murphy C."/>
            <person name="Pearson M."/>
            <person name="Poon T.W."/>
            <person name="Priest M."/>
            <person name="Roberts A."/>
            <person name="Saif S."/>
            <person name="Shea T."/>
            <person name="Sisk P."/>
            <person name="Sykes S."/>
            <person name="Wortman J."/>
            <person name="Nusbaum C."/>
            <person name="Birren B."/>
        </authorList>
    </citation>
    <scope>NUCLEOTIDE SEQUENCE [LARGE SCALE GENOMIC DNA]</scope>
    <source>
        <strain evidence="6">ATCC 38817</strain>
    </source>
</reference>
<feature type="region of interest" description="Disordered" evidence="4">
    <location>
        <begin position="525"/>
        <end position="577"/>
    </location>
</feature>
<evidence type="ECO:0000256" key="4">
    <source>
        <dbReference type="SAM" id="MobiDB-lite"/>
    </source>
</evidence>
<evidence type="ECO:0000313" key="7">
    <source>
        <dbReference type="Proteomes" id="UP000030693"/>
    </source>
</evidence>
<feature type="compositionally biased region" description="Low complexity" evidence="4">
    <location>
        <begin position="670"/>
        <end position="693"/>
    </location>
</feature>
<evidence type="ECO:0000259" key="5">
    <source>
        <dbReference type="PROSITE" id="PS50011"/>
    </source>
</evidence>
<dbReference type="InterPro" id="IPR008271">
    <property type="entry name" value="Ser/Thr_kinase_AS"/>
</dbReference>
<feature type="compositionally biased region" description="Low complexity" evidence="4">
    <location>
        <begin position="547"/>
        <end position="557"/>
    </location>
</feature>
<sequence>MERYRNLGEIGRGTYGVVFSAQDRNTNKTVAIKQVKQAFRSWDECLAQQEVQVLRAITPAPTSNDTATGCQNIVHLLRITYQRETLFFIFEHMDCSLLEYVRDYRRPGPDGAPVGSASEPLPRDLVRSISQQLFRGVAYLHSRGYYHRDIKPENILLNRRPDGRVVVKLADFGLARTIAESGPGKPVAGAGATTTGPGRPPGTAPRPLTDYIATRWYRSPELLLRAPNYGPAIDIWATGCVLYEVLTRVPLLAGRHELHQLQLIVEMFGCPLAGGATCSPNYWAEAGDLAAGAGVAFVSAEAAGRTGSHAAAPGPGTVANWPSGWTVVRRPGTMCRLRHEEATRGGGPVGGLAGEVAAAAAAIAAGQPARPDDGRTPDACLAFELQARFPRLALDRDLLRLVGDCLWLNPDHRITAARALHQLTSLVRETVPGAVAPAVAGPLAPAPGPVAAASAIASAPVPGKAPPAAVAVHHARVVAHKPGPLPHAAPAVMVPGGARHGRAAHGALQAAVDPYSPSPLRRLAADSLLGTPGPRDSPDGRSPRAPPGAGAAAAAAGDGPGPEHPLSPGPGPRIFPNVRRVLNFDSPAPAGPAGQVTGIPAGSPAERLFLLGSAPKRLRLCSAAAAAAAATTTATPTPTSTTATPGPTTASLRPGSSMALALAAARSPPGTALGPLAPGSAGASGSPPLSGSGIRRPFTPLPLEQPPRQAMLGSGSPLHAFLHHLPTEGGPSSGPSSRGASASSSAAGGGYSSTGGGPSGGGGGGGSSSPVLLSRPGSMRGGPLVMYPAEAGALAGGQNDENARPFSRVGLLSPPAGLSPGAGGPGEDALRRAVLLRAGAEAGRGSPGLPKAAVVAAGPNASAAAALRELPAGNRATFQAFSAAHLHLHLHHHHHHHHQAPGKYLPAAATSSSQSLQPSGSTEAGV</sequence>
<evidence type="ECO:0000256" key="2">
    <source>
        <dbReference type="ARBA" id="ARBA00022840"/>
    </source>
</evidence>
<dbReference type="AlphaFoldDB" id="A0A058Z0L0"/>
<proteinExistence type="predicted"/>
<keyword evidence="7" id="KW-1185">Reference proteome</keyword>
<gene>
    <name evidence="6" type="ORF">H696_05781</name>
</gene>
<dbReference type="PROSITE" id="PS00108">
    <property type="entry name" value="PROTEIN_KINASE_ST"/>
    <property type="match status" value="1"/>
</dbReference>
<dbReference type="Pfam" id="PF00069">
    <property type="entry name" value="Pkinase"/>
    <property type="match status" value="1"/>
</dbReference>
<evidence type="ECO:0000313" key="6">
    <source>
        <dbReference type="EMBL" id="KCV67671.1"/>
    </source>
</evidence>
<evidence type="ECO:0000256" key="3">
    <source>
        <dbReference type="PROSITE-ProRule" id="PRU10141"/>
    </source>
</evidence>
<dbReference type="InterPro" id="IPR050117">
    <property type="entry name" value="MAPK"/>
</dbReference>
<protein>
    <submittedName>
        <fullName evidence="6">CMGC/RCK protein kinase</fullName>
    </submittedName>
</protein>
<keyword evidence="6" id="KW-0808">Transferase</keyword>
<dbReference type="PROSITE" id="PS00107">
    <property type="entry name" value="PROTEIN_KINASE_ATP"/>
    <property type="match status" value="1"/>
</dbReference>